<evidence type="ECO:0000313" key="5">
    <source>
        <dbReference type="EMBL" id="BDU50541.1"/>
    </source>
</evidence>
<dbReference type="GO" id="GO:0003700">
    <property type="term" value="F:DNA-binding transcription factor activity"/>
    <property type="evidence" value="ECO:0007669"/>
    <property type="project" value="InterPro"/>
</dbReference>
<keyword evidence="3" id="KW-0804">Transcription</keyword>
<dbReference type="AlphaFoldDB" id="A0AAU9DAB4"/>
<dbReference type="PANTHER" id="PTHR42756:SF1">
    <property type="entry name" value="TRANSCRIPTIONAL REPRESSOR OF EMRAB OPERON"/>
    <property type="match status" value="1"/>
</dbReference>
<evidence type="ECO:0000313" key="6">
    <source>
        <dbReference type="Proteomes" id="UP001321582"/>
    </source>
</evidence>
<dbReference type="SMART" id="SM00347">
    <property type="entry name" value="HTH_MARR"/>
    <property type="match status" value="1"/>
</dbReference>
<reference evidence="5 6" key="1">
    <citation type="submission" date="2022-11" db="EMBL/GenBank/DDBJ databases">
        <title>Haliovirga abyssi gen. nov., sp. nov., a mesophilic fermentative bacterium isolated from the Iheya North hydrothermal field and the proposal of Haliovirgaceae fam. nov.</title>
        <authorList>
            <person name="Miyazaki U."/>
            <person name="Tame A."/>
            <person name="Miyazaki J."/>
            <person name="Takai K."/>
            <person name="Sawayama S."/>
            <person name="Kitajima M."/>
            <person name="Okamoto A."/>
            <person name="Nakagawa S."/>
        </authorList>
    </citation>
    <scope>NUCLEOTIDE SEQUENCE [LARGE SCALE GENOMIC DNA]</scope>
    <source>
        <strain evidence="5 6">IC12</strain>
    </source>
</reference>
<dbReference type="KEGG" id="haby:HLVA_11100"/>
<evidence type="ECO:0000259" key="4">
    <source>
        <dbReference type="PROSITE" id="PS50995"/>
    </source>
</evidence>
<keyword evidence="2" id="KW-0238">DNA-binding</keyword>
<dbReference type="SUPFAM" id="SSF46785">
    <property type="entry name" value="Winged helix' DNA-binding domain"/>
    <property type="match status" value="1"/>
</dbReference>
<dbReference type="InterPro" id="IPR000835">
    <property type="entry name" value="HTH_MarR-typ"/>
</dbReference>
<dbReference type="EMBL" id="AP027059">
    <property type="protein sequence ID" value="BDU50541.1"/>
    <property type="molecule type" value="Genomic_DNA"/>
</dbReference>
<sequence length="225" mass="25792">MKTKIVNELLEEFYKVFYEIEELSLKQGIKTLTTTELHIIEAIGTNSLTMNQLSDKLGITMGTATVAINKLLKKEFINRNRCEHDRRKVYVSLTKTGIDALKYHQNFHKIIISNITKELSSEELENFINSFNKILGNLKKQFENIKPDSIDNFDINSDLIISDVKGSSALKTFFKEKNISAGNNLKILNKTDKSIELLINNDNKMTLDILDSKNIFAINNQFKKI</sequence>
<evidence type="ECO:0000256" key="1">
    <source>
        <dbReference type="ARBA" id="ARBA00023015"/>
    </source>
</evidence>
<organism evidence="5 6">
    <name type="scientific">Haliovirga abyssi</name>
    <dbReference type="NCBI Taxonomy" id="2996794"/>
    <lineage>
        <taxon>Bacteria</taxon>
        <taxon>Fusobacteriati</taxon>
        <taxon>Fusobacteriota</taxon>
        <taxon>Fusobacteriia</taxon>
        <taxon>Fusobacteriales</taxon>
        <taxon>Haliovirgaceae</taxon>
        <taxon>Haliovirga</taxon>
    </lineage>
</organism>
<dbReference type="PANTHER" id="PTHR42756">
    <property type="entry name" value="TRANSCRIPTIONAL REGULATOR, MARR"/>
    <property type="match status" value="1"/>
</dbReference>
<dbReference type="InterPro" id="IPR036390">
    <property type="entry name" value="WH_DNA-bd_sf"/>
</dbReference>
<evidence type="ECO:0000256" key="3">
    <source>
        <dbReference type="ARBA" id="ARBA00023163"/>
    </source>
</evidence>
<protein>
    <submittedName>
        <fullName evidence="5">MarR family transcriptional regulator</fullName>
    </submittedName>
</protein>
<dbReference type="RefSeq" id="WP_307903406.1">
    <property type="nucleotide sequence ID" value="NZ_AP027059.1"/>
</dbReference>
<accession>A0AAU9DAB4</accession>
<dbReference type="PROSITE" id="PS50995">
    <property type="entry name" value="HTH_MARR_2"/>
    <property type="match status" value="1"/>
</dbReference>
<evidence type="ECO:0000256" key="2">
    <source>
        <dbReference type="ARBA" id="ARBA00023125"/>
    </source>
</evidence>
<dbReference type="Gene3D" id="1.10.10.10">
    <property type="entry name" value="Winged helix-like DNA-binding domain superfamily/Winged helix DNA-binding domain"/>
    <property type="match status" value="1"/>
</dbReference>
<dbReference type="Proteomes" id="UP001321582">
    <property type="component" value="Chromosome"/>
</dbReference>
<keyword evidence="6" id="KW-1185">Reference proteome</keyword>
<dbReference type="PRINTS" id="PR00598">
    <property type="entry name" value="HTHMARR"/>
</dbReference>
<dbReference type="Pfam" id="PF01047">
    <property type="entry name" value="MarR"/>
    <property type="match status" value="1"/>
</dbReference>
<keyword evidence="1" id="KW-0805">Transcription regulation</keyword>
<dbReference type="GO" id="GO:0003677">
    <property type="term" value="F:DNA binding"/>
    <property type="evidence" value="ECO:0007669"/>
    <property type="project" value="UniProtKB-KW"/>
</dbReference>
<dbReference type="InterPro" id="IPR036388">
    <property type="entry name" value="WH-like_DNA-bd_sf"/>
</dbReference>
<proteinExistence type="predicted"/>
<gene>
    <name evidence="5" type="ORF">HLVA_11100</name>
</gene>
<feature type="domain" description="HTH marR-type" evidence="4">
    <location>
        <begin position="6"/>
        <end position="136"/>
    </location>
</feature>
<name>A0AAU9DAB4_9FUSO</name>